<dbReference type="KEGG" id="vg:18563385"/>
<organism evidence="1 2">
    <name type="scientific">Bacillus phage G</name>
    <dbReference type="NCBI Taxonomy" id="2884420"/>
    <lineage>
        <taxon>Viruses</taxon>
        <taxon>Duplodnaviria</taxon>
        <taxon>Heunggongvirae</taxon>
        <taxon>Uroviricota</taxon>
        <taxon>Caudoviricetes</taxon>
        <taxon>Donellivirus</taxon>
        <taxon>Donellivirus gee</taxon>
    </lineage>
</organism>
<dbReference type="EMBL" id="JN638751">
    <property type="protein sequence ID" value="AEO93429.1"/>
    <property type="molecule type" value="Genomic_DNA"/>
</dbReference>
<evidence type="ECO:0000313" key="2">
    <source>
        <dbReference type="Proteomes" id="UP000009273"/>
    </source>
</evidence>
<accession>G3MBN5</accession>
<reference evidence="1 2" key="1">
    <citation type="submission" date="2011-09" db="EMBL/GenBank/DDBJ databases">
        <authorList>
            <person name="Pope W.H."/>
            <person name="Pedulla M.L."/>
            <person name="Ford M.E."/>
            <person name="Peebles C.L."/>
            <person name="Hatfull G.H."/>
            <person name="Hendrix R.W."/>
        </authorList>
    </citation>
    <scope>NUCLEOTIDE SEQUENCE [LARGE SCALE GENOMIC DNA]</scope>
    <source>
        <strain evidence="1">G</strain>
    </source>
</reference>
<evidence type="ECO:0000313" key="1">
    <source>
        <dbReference type="EMBL" id="AEO93429.1"/>
    </source>
</evidence>
<gene>
    <name evidence="1" type="primary">169</name>
    <name evidence="1" type="ORF">G_169</name>
</gene>
<dbReference type="RefSeq" id="YP_009015472.1">
    <property type="nucleotide sequence ID" value="NC_023719.1"/>
</dbReference>
<dbReference type="Proteomes" id="UP000009273">
    <property type="component" value="Segment"/>
</dbReference>
<proteinExistence type="predicted"/>
<sequence length="118" mass="14314">MIERINEYNYEKFKEMIYEISQNKYRMFGHLNRYLLTLEQEKIARRIESLVKTVARYNVQLRVMKDFPQLNDFKGELSDLSYVIRETKSNEGLQNEYCFLIEKWESDLISLEIMVALN</sequence>
<name>G3MBN5_9CAUD</name>
<keyword evidence="2" id="KW-1185">Reference proteome</keyword>
<protein>
    <submittedName>
        <fullName evidence="1">Gp169</fullName>
    </submittedName>
</protein>
<dbReference type="GeneID" id="18563385"/>